<keyword evidence="13" id="KW-0961">Cell wall biogenesis/degradation</keyword>
<accession>A0A8T1X6L8</accession>
<evidence type="ECO:0000313" key="16">
    <source>
        <dbReference type="EMBL" id="KAG7399683.1"/>
    </source>
</evidence>
<comment type="caution">
    <text evidence="16">The sequence shown here is derived from an EMBL/GenBank/DDBJ whole genome shotgun (WGS) entry which is preliminary data.</text>
</comment>
<evidence type="ECO:0000256" key="4">
    <source>
        <dbReference type="ARBA" id="ARBA00008773"/>
    </source>
</evidence>
<evidence type="ECO:0000256" key="11">
    <source>
        <dbReference type="ARBA" id="ARBA00023180"/>
    </source>
</evidence>
<keyword evidence="8" id="KW-0732">Signal</keyword>
<evidence type="ECO:0000256" key="8">
    <source>
        <dbReference type="ARBA" id="ARBA00022729"/>
    </source>
</evidence>
<keyword evidence="11" id="KW-0325">Glycoprotein</keyword>
<evidence type="ECO:0000256" key="9">
    <source>
        <dbReference type="ARBA" id="ARBA00022801"/>
    </source>
</evidence>
<keyword evidence="9" id="KW-0378">Hydrolase</keyword>
<gene>
    <name evidence="16" type="ORF">PHYBOEH_008190</name>
</gene>
<dbReference type="GO" id="GO:0005576">
    <property type="term" value="C:extracellular region"/>
    <property type="evidence" value="ECO:0007669"/>
    <property type="project" value="UniProtKB-SubCell"/>
</dbReference>
<evidence type="ECO:0000256" key="6">
    <source>
        <dbReference type="ARBA" id="ARBA00022475"/>
    </source>
</evidence>
<comment type="similarity">
    <text evidence="4 15">Belongs to the glycosyl hydrolase 17 family.</text>
</comment>
<dbReference type="AlphaFoldDB" id="A0A8T1X6L8"/>
<evidence type="ECO:0000256" key="1">
    <source>
        <dbReference type="ARBA" id="ARBA00000382"/>
    </source>
</evidence>
<keyword evidence="6" id="KW-1003">Cell membrane</keyword>
<reference evidence="16" key="1">
    <citation type="submission" date="2021-02" db="EMBL/GenBank/DDBJ databases">
        <authorList>
            <person name="Palmer J.M."/>
        </authorList>
    </citation>
    <scope>NUCLEOTIDE SEQUENCE</scope>
    <source>
        <strain evidence="16">SCRP23</strain>
    </source>
</reference>
<evidence type="ECO:0000256" key="15">
    <source>
        <dbReference type="RuleBase" id="RU004335"/>
    </source>
</evidence>
<evidence type="ECO:0000256" key="7">
    <source>
        <dbReference type="ARBA" id="ARBA00022525"/>
    </source>
</evidence>
<dbReference type="Pfam" id="PF00332">
    <property type="entry name" value="Glyco_hydro_17"/>
    <property type="match status" value="1"/>
</dbReference>
<evidence type="ECO:0000256" key="12">
    <source>
        <dbReference type="ARBA" id="ARBA00023277"/>
    </source>
</evidence>
<dbReference type="OrthoDB" id="77201at2759"/>
<evidence type="ECO:0000256" key="2">
    <source>
        <dbReference type="ARBA" id="ARBA00004236"/>
    </source>
</evidence>
<keyword evidence="14" id="KW-0624">Polysaccharide degradation</keyword>
<comment type="subcellular location">
    <subcellularLocation>
        <location evidence="2">Cell membrane</location>
    </subcellularLocation>
    <subcellularLocation>
        <location evidence="3">Secreted</location>
    </subcellularLocation>
</comment>
<protein>
    <recommendedName>
        <fullName evidence="5">glucan endo-1,3-beta-D-glucosidase</fullName>
        <ecNumber evidence="5">3.2.1.39</ecNumber>
    </recommendedName>
</protein>
<comment type="catalytic activity">
    <reaction evidence="1">
        <text>Hydrolysis of (1-&gt;3)-beta-D-glucosidic linkages in (1-&gt;3)-beta-D-glucans.</text>
        <dbReference type="EC" id="3.2.1.39"/>
    </reaction>
</comment>
<dbReference type="GO" id="GO:0000272">
    <property type="term" value="P:polysaccharide catabolic process"/>
    <property type="evidence" value="ECO:0007669"/>
    <property type="project" value="UniProtKB-KW"/>
</dbReference>
<keyword evidence="17" id="KW-1185">Reference proteome</keyword>
<evidence type="ECO:0000256" key="5">
    <source>
        <dbReference type="ARBA" id="ARBA00012780"/>
    </source>
</evidence>
<keyword evidence="12" id="KW-0119">Carbohydrate metabolism</keyword>
<proteinExistence type="inferred from homology"/>
<evidence type="ECO:0000256" key="14">
    <source>
        <dbReference type="ARBA" id="ARBA00023326"/>
    </source>
</evidence>
<evidence type="ECO:0000256" key="10">
    <source>
        <dbReference type="ARBA" id="ARBA00023136"/>
    </source>
</evidence>
<evidence type="ECO:0000256" key="3">
    <source>
        <dbReference type="ARBA" id="ARBA00004613"/>
    </source>
</evidence>
<evidence type="ECO:0000256" key="13">
    <source>
        <dbReference type="ARBA" id="ARBA00023316"/>
    </source>
</evidence>
<evidence type="ECO:0000313" key="17">
    <source>
        <dbReference type="Proteomes" id="UP000693981"/>
    </source>
</evidence>
<dbReference type="PANTHER" id="PTHR16631">
    <property type="entry name" value="GLUCAN 1,3-BETA-GLUCOSIDASE"/>
    <property type="match status" value="1"/>
</dbReference>
<dbReference type="GO" id="GO:0005886">
    <property type="term" value="C:plasma membrane"/>
    <property type="evidence" value="ECO:0007669"/>
    <property type="project" value="UniProtKB-SubCell"/>
</dbReference>
<dbReference type="PANTHER" id="PTHR16631:SF17">
    <property type="entry name" value="GLUCAN ENDO-1,3-BETA-GLUCOSIDASE BTGC"/>
    <property type="match status" value="1"/>
</dbReference>
<keyword evidence="7" id="KW-0964">Secreted</keyword>
<dbReference type="InterPro" id="IPR050732">
    <property type="entry name" value="Beta-glucan_modifiers"/>
</dbReference>
<dbReference type="GO" id="GO:0071555">
    <property type="term" value="P:cell wall organization"/>
    <property type="evidence" value="ECO:0007669"/>
    <property type="project" value="UniProtKB-KW"/>
</dbReference>
<dbReference type="InterPro" id="IPR000490">
    <property type="entry name" value="Glyco_hydro_17"/>
</dbReference>
<keyword evidence="10" id="KW-0472">Membrane</keyword>
<name>A0A8T1X6L8_9STRA</name>
<dbReference type="GO" id="GO:0042973">
    <property type="term" value="F:glucan endo-1,3-beta-D-glucosidase activity"/>
    <property type="evidence" value="ECO:0007669"/>
    <property type="project" value="UniProtKB-EC"/>
</dbReference>
<organism evidence="16 17">
    <name type="scientific">Phytophthora boehmeriae</name>
    <dbReference type="NCBI Taxonomy" id="109152"/>
    <lineage>
        <taxon>Eukaryota</taxon>
        <taxon>Sar</taxon>
        <taxon>Stramenopiles</taxon>
        <taxon>Oomycota</taxon>
        <taxon>Peronosporomycetes</taxon>
        <taxon>Peronosporales</taxon>
        <taxon>Peronosporaceae</taxon>
        <taxon>Phytophthora</taxon>
    </lineage>
</organism>
<dbReference type="Proteomes" id="UP000693981">
    <property type="component" value="Unassembled WGS sequence"/>
</dbReference>
<dbReference type="EMBL" id="JAGDFL010000047">
    <property type="protein sequence ID" value="KAG7399683.1"/>
    <property type="molecule type" value="Genomic_DNA"/>
</dbReference>
<sequence>MAVLTAALEQFQSAPARFQHDAKPVRRKAARIRAVTGHPTGYFCRDIRIKVADPIAEQTSSGSLFHLRSPAHPIRQNSERATMKCFTLLSIGIALLSAQVSANGVCYDPNHADNGAMDAATVAADMATIKSRGFNAVRTYISKFGPTEIGPIITSHNLTAALGVPYPQSDYQEQKEAALTAANAGGVGYIFVGNENLAGATFVPLDMIKLVQSIKSLVPPTVKVGTVQRNTEVINYASISGWSDLVAACDVLGVNLHPYFNPGTTADNAIDVFNNQWTIMEKNFGDKLILTETGWPSQGSILGNVGSTAGALTYFSDYKSWSSSQIESFYFQMFDTPYKSEEFEKFFGLLTSDSQNKFDFAAASAVNGGVSPK</sequence>
<dbReference type="EC" id="3.2.1.39" evidence="5"/>